<dbReference type="Proteomes" id="UP001049176">
    <property type="component" value="Chromosome 1"/>
</dbReference>
<dbReference type="KEGG" id="more:E1B28_001330"/>
<sequence length="267" mass="29662">MFSSSYTCPEPDFLVRAVSDNQVFPAKKNVLSSNSDVFRDMFCCVDNSDGDNENILDLHENATLTVALLSLVHQPPRLPVVLYTSDPVDGLLPKIVYDPSTVIPFPVLSSLFSLADKYALSETIAESLKAHLLAHAPTAPLQVYCLALSLELNDLASKATQYLKPLAEYAQDEIKSIPSINEDIFPHGYGSCSQHLDETTSRWQTTRISLAIEINHLTDVAGEMERALELSPIDRCTSCRKACIISIEMLRYKCRRVPKEISRLVTS</sequence>
<dbReference type="RefSeq" id="XP_043015953.1">
    <property type="nucleotide sequence ID" value="XM_043147248.1"/>
</dbReference>
<protein>
    <recommendedName>
        <fullName evidence="3">BTB domain-containing protein</fullName>
    </recommendedName>
</protein>
<dbReference type="GeneID" id="66070406"/>
<dbReference type="InterPro" id="IPR011333">
    <property type="entry name" value="SKP1/BTB/POZ_sf"/>
</dbReference>
<comment type="caution">
    <text evidence="1">The sequence shown here is derived from an EMBL/GenBank/DDBJ whole genome shotgun (WGS) entry which is preliminary data.</text>
</comment>
<keyword evidence="2" id="KW-1185">Reference proteome</keyword>
<dbReference type="AlphaFoldDB" id="A0A9P7V3C7"/>
<organism evidence="1 2">
    <name type="scientific">Marasmius oreades</name>
    <name type="common">fairy-ring Marasmius</name>
    <dbReference type="NCBI Taxonomy" id="181124"/>
    <lineage>
        <taxon>Eukaryota</taxon>
        <taxon>Fungi</taxon>
        <taxon>Dikarya</taxon>
        <taxon>Basidiomycota</taxon>
        <taxon>Agaricomycotina</taxon>
        <taxon>Agaricomycetes</taxon>
        <taxon>Agaricomycetidae</taxon>
        <taxon>Agaricales</taxon>
        <taxon>Marasmiineae</taxon>
        <taxon>Marasmiaceae</taxon>
        <taxon>Marasmius</taxon>
    </lineage>
</organism>
<name>A0A9P7V3C7_9AGAR</name>
<dbReference type="OrthoDB" id="3335429at2759"/>
<evidence type="ECO:0008006" key="3">
    <source>
        <dbReference type="Google" id="ProtNLM"/>
    </source>
</evidence>
<proteinExistence type="predicted"/>
<dbReference type="EMBL" id="CM032181">
    <property type="protein sequence ID" value="KAG7099483.1"/>
    <property type="molecule type" value="Genomic_DNA"/>
</dbReference>
<evidence type="ECO:0000313" key="1">
    <source>
        <dbReference type="EMBL" id="KAG7099483.1"/>
    </source>
</evidence>
<dbReference type="Gene3D" id="3.30.710.10">
    <property type="entry name" value="Potassium Channel Kv1.1, Chain A"/>
    <property type="match status" value="1"/>
</dbReference>
<evidence type="ECO:0000313" key="2">
    <source>
        <dbReference type="Proteomes" id="UP001049176"/>
    </source>
</evidence>
<dbReference type="CDD" id="cd18186">
    <property type="entry name" value="BTB_POZ_ZBTB_KLHL-like"/>
    <property type="match status" value="1"/>
</dbReference>
<accession>A0A9P7V3C7</accession>
<reference evidence="1" key="1">
    <citation type="journal article" date="2021" name="Genome Biol. Evol.">
        <title>The assembled and annotated genome of the fairy-ring fungus Marasmius oreades.</title>
        <authorList>
            <person name="Hiltunen M."/>
            <person name="Ament-Velasquez S.L."/>
            <person name="Johannesson H."/>
        </authorList>
    </citation>
    <scope>NUCLEOTIDE SEQUENCE</scope>
    <source>
        <strain evidence="1">03SP1</strain>
    </source>
</reference>
<gene>
    <name evidence="1" type="ORF">E1B28_001330</name>
</gene>